<feature type="domain" description="Bacterial sugar transferase" evidence="9">
    <location>
        <begin position="311"/>
        <end position="487"/>
    </location>
</feature>
<evidence type="ECO:0000256" key="4">
    <source>
        <dbReference type="ARBA" id="ARBA00022692"/>
    </source>
</evidence>
<evidence type="ECO:0000256" key="7">
    <source>
        <dbReference type="SAM" id="MobiDB-lite"/>
    </source>
</evidence>
<evidence type="ECO:0000256" key="2">
    <source>
        <dbReference type="ARBA" id="ARBA00006464"/>
    </source>
</evidence>
<dbReference type="InterPro" id="IPR017475">
    <property type="entry name" value="EPS_sugar_tfrase"/>
</dbReference>
<protein>
    <submittedName>
        <fullName evidence="10">Sugar transferase</fullName>
    </submittedName>
</protein>
<evidence type="ECO:0000259" key="9">
    <source>
        <dbReference type="Pfam" id="PF02397"/>
    </source>
</evidence>
<organism evidence="10 11">
    <name type="scientific">Candidatus Zymogenus saltonus</name>
    <dbReference type="NCBI Taxonomy" id="2844893"/>
    <lineage>
        <taxon>Bacteria</taxon>
        <taxon>Deltaproteobacteria</taxon>
        <taxon>Candidatus Zymogenia</taxon>
        <taxon>Candidatus Zymogeniales</taxon>
        <taxon>Candidatus Zymogenaceae</taxon>
        <taxon>Candidatus Zymogenus</taxon>
    </lineage>
</organism>
<sequence>MKQTRDSGDKSGGKGPKKGAGESSRLVSPLTKRKRWARKILIFFLVLMDAAFLTISWFSAYWLRYYLAFYFPKTINAFSVYLYSTPIMVTGWVVTCAFFGLYRRTSKLSVITEFNLLVKASLLGLLVSMSLSFLFKNLDFGRSVVIFMFGFSLLFLSISRVIIRFVEERMWERGIGIVRTLVVGAGESGIRAVQKLQDSREVGYRVVGFVDKDEKKWGKKVSGIPVLGGEDDIMDIVVEHDIDDVFFALPNINHHKILDIISSCTKGGVYFHIVTDIFDVISDGTVIDMLGDFPVVDLKGEGPTWGYSIIKRAMDIFISIFGIVFTTPIWLIIMALIKIDSKGPILFKQRRVGLNGREFNIMKFRTMQTEAATYARSPKSAVDDRITRIGKFLRKFSLDELPQLINVIAGDMSIVGPRPEMPFIVEKYKEWEKKRLVVKPGLTGLWQVIGRKDLPLEENIQYDFFYIKNRSLVMDLSIIMRTFPALLSRRGAY</sequence>
<dbReference type="PANTHER" id="PTHR30576">
    <property type="entry name" value="COLANIC BIOSYNTHESIS UDP-GLUCOSE LIPID CARRIER TRANSFERASE"/>
    <property type="match status" value="1"/>
</dbReference>
<feature type="compositionally biased region" description="Basic and acidic residues" evidence="7">
    <location>
        <begin position="1"/>
        <end position="12"/>
    </location>
</feature>
<keyword evidence="5 8" id="KW-1133">Transmembrane helix</keyword>
<evidence type="ECO:0000313" key="11">
    <source>
        <dbReference type="Proteomes" id="UP000809273"/>
    </source>
</evidence>
<feature type="transmembrane region" description="Helical" evidence="8">
    <location>
        <begin position="80"/>
        <end position="102"/>
    </location>
</feature>
<keyword evidence="3 10" id="KW-0808">Transferase</keyword>
<reference evidence="10" key="2">
    <citation type="submission" date="2021-01" db="EMBL/GenBank/DDBJ databases">
        <authorList>
            <person name="Hahn C.R."/>
            <person name="Youssef N.H."/>
            <person name="Elshahed M."/>
        </authorList>
    </citation>
    <scope>NUCLEOTIDE SEQUENCE</scope>
    <source>
        <strain evidence="10">Zod_Metabat.24</strain>
    </source>
</reference>
<evidence type="ECO:0000256" key="8">
    <source>
        <dbReference type="SAM" id="Phobius"/>
    </source>
</evidence>
<dbReference type="GO" id="GO:0016020">
    <property type="term" value="C:membrane"/>
    <property type="evidence" value="ECO:0007669"/>
    <property type="project" value="UniProtKB-SubCell"/>
</dbReference>
<feature type="transmembrane region" description="Helical" evidence="8">
    <location>
        <begin position="114"/>
        <end position="134"/>
    </location>
</feature>
<comment type="similarity">
    <text evidence="2">Belongs to the bacterial sugar transferase family.</text>
</comment>
<name>A0A9D8PP08_9DELT</name>
<reference evidence="10" key="1">
    <citation type="journal article" date="2021" name="Environ. Microbiol.">
        <title>Genomic characterization of three novel Desulfobacterota classes expand the metabolic and phylogenetic diversity of the phylum.</title>
        <authorList>
            <person name="Murphy C.L."/>
            <person name="Biggerstaff J."/>
            <person name="Eichhorn A."/>
            <person name="Ewing E."/>
            <person name="Shahan R."/>
            <person name="Soriano D."/>
            <person name="Stewart S."/>
            <person name="VanMol K."/>
            <person name="Walker R."/>
            <person name="Walters P."/>
            <person name="Elshahed M.S."/>
            <person name="Youssef N.H."/>
        </authorList>
    </citation>
    <scope>NUCLEOTIDE SEQUENCE</scope>
    <source>
        <strain evidence="10">Zod_Metabat.24</strain>
    </source>
</reference>
<keyword evidence="6 8" id="KW-0472">Membrane</keyword>
<proteinExistence type="inferred from homology"/>
<keyword evidence="4 8" id="KW-0812">Transmembrane</keyword>
<dbReference type="Pfam" id="PF02397">
    <property type="entry name" value="Bac_transf"/>
    <property type="match status" value="1"/>
</dbReference>
<dbReference type="PANTHER" id="PTHR30576:SF0">
    <property type="entry name" value="UNDECAPRENYL-PHOSPHATE N-ACETYLGALACTOSAMINYL 1-PHOSPHATE TRANSFERASE-RELATED"/>
    <property type="match status" value="1"/>
</dbReference>
<feature type="transmembrane region" description="Helical" evidence="8">
    <location>
        <begin position="140"/>
        <end position="163"/>
    </location>
</feature>
<comment type="subcellular location">
    <subcellularLocation>
        <location evidence="1">Membrane</location>
        <topology evidence="1">Multi-pass membrane protein</topology>
    </subcellularLocation>
</comment>
<dbReference type="NCBIfam" id="TIGR03025">
    <property type="entry name" value="EPS_sugtrans"/>
    <property type="match status" value="1"/>
</dbReference>
<feature type="region of interest" description="Disordered" evidence="7">
    <location>
        <begin position="1"/>
        <end position="26"/>
    </location>
</feature>
<evidence type="ECO:0000256" key="6">
    <source>
        <dbReference type="ARBA" id="ARBA00023136"/>
    </source>
</evidence>
<comment type="caution">
    <text evidence="10">The sequence shown here is derived from an EMBL/GenBank/DDBJ whole genome shotgun (WGS) entry which is preliminary data.</text>
</comment>
<evidence type="ECO:0000313" key="10">
    <source>
        <dbReference type="EMBL" id="MBN1572465.1"/>
    </source>
</evidence>
<feature type="transmembrane region" description="Helical" evidence="8">
    <location>
        <begin position="316"/>
        <end position="337"/>
    </location>
</feature>
<dbReference type="InterPro" id="IPR003362">
    <property type="entry name" value="Bact_transf"/>
</dbReference>
<dbReference type="Pfam" id="PF13727">
    <property type="entry name" value="CoA_binding_3"/>
    <property type="match status" value="1"/>
</dbReference>
<evidence type="ECO:0000256" key="5">
    <source>
        <dbReference type="ARBA" id="ARBA00022989"/>
    </source>
</evidence>
<dbReference type="Gene3D" id="3.40.50.720">
    <property type="entry name" value="NAD(P)-binding Rossmann-like Domain"/>
    <property type="match status" value="1"/>
</dbReference>
<dbReference type="SUPFAM" id="SSF51735">
    <property type="entry name" value="NAD(P)-binding Rossmann-fold domains"/>
    <property type="match status" value="1"/>
</dbReference>
<dbReference type="EMBL" id="JAFGIX010000023">
    <property type="protein sequence ID" value="MBN1572465.1"/>
    <property type="molecule type" value="Genomic_DNA"/>
</dbReference>
<dbReference type="GO" id="GO:0016780">
    <property type="term" value="F:phosphotransferase activity, for other substituted phosphate groups"/>
    <property type="evidence" value="ECO:0007669"/>
    <property type="project" value="TreeGrafter"/>
</dbReference>
<evidence type="ECO:0000256" key="3">
    <source>
        <dbReference type="ARBA" id="ARBA00022679"/>
    </source>
</evidence>
<feature type="transmembrane region" description="Helical" evidence="8">
    <location>
        <begin position="40"/>
        <end position="60"/>
    </location>
</feature>
<accession>A0A9D8PP08</accession>
<dbReference type="AlphaFoldDB" id="A0A9D8PP08"/>
<dbReference type="Proteomes" id="UP000809273">
    <property type="component" value="Unassembled WGS sequence"/>
</dbReference>
<gene>
    <name evidence="10" type="ORF">JW984_04630</name>
</gene>
<evidence type="ECO:0000256" key="1">
    <source>
        <dbReference type="ARBA" id="ARBA00004141"/>
    </source>
</evidence>
<dbReference type="InterPro" id="IPR036291">
    <property type="entry name" value="NAD(P)-bd_dom_sf"/>
</dbReference>